<feature type="transmembrane region" description="Helical" evidence="9">
    <location>
        <begin position="367"/>
        <end position="388"/>
    </location>
</feature>
<evidence type="ECO:0000256" key="5">
    <source>
        <dbReference type="ARBA" id="ARBA00022729"/>
    </source>
</evidence>
<evidence type="ECO:0000313" key="13">
    <source>
        <dbReference type="Proteomes" id="UP001415169"/>
    </source>
</evidence>
<keyword evidence="8 9" id="KW-0472">Membrane</keyword>
<keyword evidence="5" id="KW-0732">Signal</keyword>
<feature type="transmembrane region" description="Helical" evidence="9">
    <location>
        <begin position="264"/>
        <end position="284"/>
    </location>
</feature>
<dbReference type="EMBL" id="BAABBV010000001">
    <property type="protein sequence ID" value="GAA4157092.1"/>
    <property type="molecule type" value="Genomic_DNA"/>
</dbReference>
<comment type="caution">
    <text evidence="12">The sequence shown here is derived from an EMBL/GenBank/DDBJ whole genome shotgun (WGS) entry which is preliminary data.</text>
</comment>
<dbReference type="Pfam" id="PF04234">
    <property type="entry name" value="CopC"/>
    <property type="match status" value="1"/>
</dbReference>
<accession>A0ABP7ZGX6</accession>
<comment type="subcellular location">
    <subcellularLocation>
        <location evidence="1">Cell membrane</location>
        <topology evidence="1">Multi-pass membrane protein</topology>
    </subcellularLocation>
</comment>
<keyword evidence="7" id="KW-0186">Copper</keyword>
<name>A0ABP7ZGX6_9MICO</name>
<feature type="domain" description="Copper resistance protein D" evidence="11">
    <location>
        <begin position="331"/>
        <end position="437"/>
    </location>
</feature>
<evidence type="ECO:0000259" key="11">
    <source>
        <dbReference type="Pfam" id="PF05425"/>
    </source>
</evidence>
<evidence type="ECO:0000256" key="4">
    <source>
        <dbReference type="ARBA" id="ARBA00022723"/>
    </source>
</evidence>
<dbReference type="SUPFAM" id="SSF81296">
    <property type="entry name" value="E set domains"/>
    <property type="match status" value="1"/>
</dbReference>
<keyword evidence="3 9" id="KW-0812">Transmembrane</keyword>
<evidence type="ECO:0000256" key="8">
    <source>
        <dbReference type="ARBA" id="ARBA00023136"/>
    </source>
</evidence>
<dbReference type="InterPro" id="IPR008457">
    <property type="entry name" value="Cu-R_CopD_dom"/>
</dbReference>
<protein>
    <submittedName>
        <fullName evidence="12">Copper resistance protein CopC</fullName>
    </submittedName>
</protein>
<keyword evidence="13" id="KW-1185">Reference proteome</keyword>
<dbReference type="Gene3D" id="2.60.40.1220">
    <property type="match status" value="1"/>
</dbReference>
<evidence type="ECO:0000313" key="12">
    <source>
        <dbReference type="EMBL" id="GAA4157092.1"/>
    </source>
</evidence>
<keyword evidence="6 9" id="KW-1133">Transmembrane helix</keyword>
<evidence type="ECO:0000256" key="1">
    <source>
        <dbReference type="ARBA" id="ARBA00004651"/>
    </source>
</evidence>
<dbReference type="PANTHER" id="PTHR34820:SF4">
    <property type="entry name" value="INNER MEMBRANE PROTEIN YEBZ"/>
    <property type="match status" value="1"/>
</dbReference>
<sequence>MTSRPRARWRRYAQVAALGAALGLLIAGAGAVLPQQPASAHAYVVSTAPANGAELSTAPGSVRVTFDEAVTLPGTADEATVLDESGTRVDTGAPQLSADRTVLTIGVKAGIPKGAYIASWSVISADTHPVGGSLEFGYGVPATAAAAAQPAAAEPSALLSLLVGVAKGLLYLALVVGLGVPVAAVLLGAAADERRLVLRTALLGIAAAAVASALQLVLQHLWEAGAIATFAGSSYAIAVYVRLAALAIAGLAAGPAAADRPRRAARAVFTGASLVAVGTVVVNGHGGSHAWWYFASTALHAISAVAWLGGLTVLGWLLLRGRLSADRLGRMPHWSLYAGVSVATLALSGVVQGLVEVRYPGALVTTQYGWILLIKLALVAAVLAVAIGGHRWVRRESRAAAASRDARPAPGRTARLRNRVRWEAAVAASVVIVSGVLSSITPASADYAPTATRHETIGPYAVTLEVAPARTGPETLKITVLEPSFNAALPESLDVTLGQSGGPVKALKVQFPYRIAGVLHPGKPTPVAFTSAAVTVPRTGEWTASVTVVAGPLEQYTADLSYQVH</sequence>
<evidence type="ECO:0000256" key="6">
    <source>
        <dbReference type="ARBA" id="ARBA00022989"/>
    </source>
</evidence>
<keyword evidence="4" id="KW-0479">Metal-binding</keyword>
<dbReference type="PANTHER" id="PTHR34820">
    <property type="entry name" value="INNER MEMBRANE PROTEIN YEBZ"/>
    <property type="match status" value="1"/>
</dbReference>
<dbReference type="Proteomes" id="UP001415169">
    <property type="component" value="Unassembled WGS sequence"/>
</dbReference>
<organism evidence="12 13">
    <name type="scientific">Gryllotalpicola daejeonensis</name>
    <dbReference type="NCBI Taxonomy" id="993087"/>
    <lineage>
        <taxon>Bacteria</taxon>
        <taxon>Bacillati</taxon>
        <taxon>Actinomycetota</taxon>
        <taxon>Actinomycetes</taxon>
        <taxon>Micrococcales</taxon>
        <taxon>Microbacteriaceae</taxon>
        <taxon>Gryllotalpicola</taxon>
    </lineage>
</organism>
<reference evidence="12" key="1">
    <citation type="journal article" date="2014" name="Int. J. Syst. Evol. Microbiol.">
        <title>Complete genome of a new Firmicutes species belonging to the dominant human colonic microbiota ('Ruminococcus bicirculans') reveals two chromosomes and a selective capacity to utilize plant glucans.</title>
        <authorList>
            <consortium name="NISC Comparative Sequencing Program"/>
            <person name="Wegmann U."/>
            <person name="Louis P."/>
            <person name="Goesmann A."/>
            <person name="Henrissat B."/>
            <person name="Duncan S.H."/>
            <person name="Flint H.J."/>
        </authorList>
    </citation>
    <scope>NUCLEOTIDE SEQUENCE</scope>
    <source>
        <strain evidence="12">JCM 17590</strain>
    </source>
</reference>
<feature type="transmembrane region" description="Helical" evidence="9">
    <location>
        <begin position="196"/>
        <end position="218"/>
    </location>
</feature>
<feature type="transmembrane region" description="Helical" evidence="9">
    <location>
        <begin position="169"/>
        <end position="189"/>
    </location>
</feature>
<feature type="transmembrane region" description="Helical" evidence="9">
    <location>
        <begin position="224"/>
        <end position="252"/>
    </location>
</feature>
<dbReference type="InterPro" id="IPR007348">
    <property type="entry name" value="CopC_dom"/>
</dbReference>
<dbReference type="RefSeq" id="WP_344790476.1">
    <property type="nucleotide sequence ID" value="NZ_BAABBV010000001.1"/>
</dbReference>
<reference evidence="12" key="2">
    <citation type="submission" date="2023-12" db="EMBL/GenBank/DDBJ databases">
        <authorList>
            <person name="Sun Q."/>
            <person name="Inoue M."/>
        </authorList>
    </citation>
    <scope>NUCLEOTIDE SEQUENCE</scope>
    <source>
        <strain evidence="12">JCM 17590</strain>
    </source>
</reference>
<dbReference type="InterPro" id="IPR014755">
    <property type="entry name" value="Cu-Rt/internalin_Ig-like"/>
</dbReference>
<feature type="transmembrane region" description="Helical" evidence="9">
    <location>
        <begin position="290"/>
        <end position="319"/>
    </location>
</feature>
<dbReference type="Pfam" id="PF05425">
    <property type="entry name" value="CopD"/>
    <property type="match status" value="1"/>
</dbReference>
<feature type="domain" description="CopC" evidence="10">
    <location>
        <begin position="41"/>
        <end position="137"/>
    </location>
</feature>
<gene>
    <name evidence="12" type="ORF">GCM10022286_08280</name>
</gene>
<dbReference type="InterPro" id="IPR032694">
    <property type="entry name" value="CopC/D"/>
</dbReference>
<feature type="transmembrane region" description="Helical" evidence="9">
    <location>
        <begin position="331"/>
        <end position="355"/>
    </location>
</feature>
<evidence type="ECO:0000256" key="3">
    <source>
        <dbReference type="ARBA" id="ARBA00022692"/>
    </source>
</evidence>
<evidence type="ECO:0000256" key="2">
    <source>
        <dbReference type="ARBA" id="ARBA00022475"/>
    </source>
</evidence>
<evidence type="ECO:0000259" key="10">
    <source>
        <dbReference type="Pfam" id="PF04234"/>
    </source>
</evidence>
<proteinExistence type="predicted"/>
<feature type="transmembrane region" description="Helical" evidence="9">
    <location>
        <begin position="422"/>
        <end position="440"/>
    </location>
</feature>
<keyword evidence="2" id="KW-1003">Cell membrane</keyword>
<evidence type="ECO:0000256" key="9">
    <source>
        <dbReference type="SAM" id="Phobius"/>
    </source>
</evidence>
<evidence type="ECO:0000256" key="7">
    <source>
        <dbReference type="ARBA" id="ARBA00023008"/>
    </source>
</evidence>
<dbReference type="InterPro" id="IPR014756">
    <property type="entry name" value="Ig_E-set"/>
</dbReference>